<dbReference type="InterPro" id="IPR023765">
    <property type="entry name" value="SBP_5_CS"/>
</dbReference>
<feature type="domain" description="Solute-binding protein family 5" evidence="6">
    <location>
        <begin position="104"/>
        <end position="467"/>
    </location>
</feature>
<accession>A0ABS9L5J9</accession>
<evidence type="ECO:0000256" key="4">
    <source>
        <dbReference type="ARBA" id="ARBA00022729"/>
    </source>
</evidence>
<organism evidence="7 8">
    <name type="scientific">Arthrobacter hankyongi</name>
    <dbReference type="NCBI Taxonomy" id="2904801"/>
    <lineage>
        <taxon>Bacteria</taxon>
        <taxon>Bacillati</taxon>
        <taxon>Actinomycetota</taxon>
        <taxon>Actinomycetes</taxon>
        <taxon>Micrococcales</taxon>
        <taxon>Micrococcaceae</taxon>
        <taxon>Arthrobacter</taxon>
    </lineage>
</organism>
<evidence type="ECO:0000259" key="6">
    <source>
        <dbReference type="Pfam" id="PF00496"/>
    </source>
</evidence>
<dbReference type="EMBL" id="JAKLTQ010000004">
    <property type="protein sequence ID" value="MCG2621955.1"/>
    <property type="molecule type" value="Genomic_DNA"/>
</dbReference>
<dbReference type="SUPFAM" id="SSF53850">
    <property type="entry name" value="Periplasmic binding protein-like II"/>
    <property type="match status" value="1"/>
</dbReference>
<dbReference type="Gene3D" id="3.40.190.10">
    <property type="entry name" value="Periplasmic binding protein-like II"/>
    <property type="match status" value="1"/>
</dbReference>
<dbReference type="PROSITE" id="PS01040">
    <property type="entry name" value="SBP_BACTERIAL_5"/>
    <property type="match status" value="1"/>
</dbReference>
<dbReference type="CDD" id="cd08492">
    <property type="entry name" value="PBP2_NikA_DppA_OppA_like_15"/>
    <property type="match status" value="1"/>
</dbReference>
<sequence length="568" mass="61266">MENRQPAYQPPADSTFRRRGRHRTAAVRTALAGSASVLALLLAGCGAGAGVAGAGEGSGEKVEGGTLRYAHLQEPPCIYGGWVQQAFLSRQVLDSLVSQTDDGKIVPWLAKSWSVSDDQKTWTFKLKDGVKFTDGTPVDAKAIADNFDYWAAGGNGTVQAHIGEYYKSAKAVDAGTVEIALKAPFTPLLSALSQGYFGIQSPTALKERTDQQNCEAPIGSGPFTVGAWKRGESVTFEKNPAYNSAPENARHQGPAYVDNIVWSFVQDNTSRFGSLASGESDAIGEVPTVDFEAAKSQYQVQQYITPGRPVTLSLNTVKGPFTDKLVRQAFAYSADRKAAVDSAFLGVVPFEGNGTVSQSTPGYNKDVVDDYPFDQAKANELLDKAGWTERNADGVRVKDGKELTIDLVFGLNSIVTTEGATALQNLQEQVKPVGFKVNLVPVTQADLFSGAYSTPDKYDATLGYWTSPHAGILYINFRQNTKAKPNYANTTFYNNAAIEKTILKANSAKTTEEANKYYAQAQQALSDEAVAVGLYTQTSSLAVQPKLKDVWLEASQGEPVFHDAYFTK</sequence>
<dbReference type="InterPro" id="IPR000914">
    <property type="entry name" value="SBP_5_dom"/>
</dbReference>
<gene>
    <name evidence="7" type="ORF">LVY72_08495</name>
</gene>
<dbReference type="PANTHER" id="PTHR30290:SF10">
    <property type="entry name" value="PERIPLASMIC OLIGOPEPTIDE-BINDING PROTEIN-RELATED"/>
    <property type="match status" value="1"/>
</dbReference>
<keyword evidence="4" id="KW-0732">Signal</keyword>
<evidence type="ECO:0000256" key="2">
    <source>
        <dbReference type="ARBA" id="ARBA00005695"/>
    </source>
</evidence>
<name>A0ABS9L5J9_9MICC</name>
<keyword evidence="8" id="KW-1185">Reference proteome</keyword>
<evidence type="ECO:0000256" key="5">
    <source>
        <dbReference type="SAM" id="MobiDB-lite"/>
    </source>
</evidence>
<proteinExistence type="inferred from homology"/>
<dbReference type="Gene3D" id="3.10.105.10">
    <property type="entry name" value="Dipeptide-binding Protein, Domain 3"/>
    <property type="match status" value="1"/>
</dbReference>
<dbReference type="InterPro" id="IPR039424">
    <property type="entry name" value="SBP_5"/>
</dbReference>
<dbReference type="InterPro" id="IPR030678">
    <property type="entry name" value="Peptide/Ni-bd"/>
</dbReference>
<dbReference type="RefSeq" id="WP_237819669.1">
    <property type="nucleotide sequence ID" value="NZ_JAKLTQ010000004.1"/>
</dbReference>
<evidence type="ECO:0000313" key="7">
    <source>
        <dbReference type="EMBL" id="MCG2621955.1"/>
    </source>
</evidence>
<dbReference type="PANTHER" id="PTHR30290">
    <property type="entry name" value="PERIPLASMIC BINDING COMPONENT OF ABC TRANSPORTER"/>
    <property type="match status" value="1"/>
</dbReference>
<protein>
    <submittedName>
        <fullName evidence="7">ABC transporter substrate-binding protein</fullName>
    </submittedName>
</protein>
<feature type="region of interest" description="Disordered" evidence="5">
    <location>
        <begin position="1"/>
        <end position="21"/>
    </location>
</feature>
<evidence type="ECO:0000256" key="3">
    <source>
        <dbReference type="ARBA" id="ARBA00022448"/>
    </source>
</evidence>
<evidence type="ECO:0000313" key="8">
    <source>
        <dbReference type="Proteomes" id="UP001165368"/>
    </source>
</evidence>
<comment type="caution">
    <text evidence="7">The sequence shown here is derived from an EMBL/GenBank/DDBJ whole genome shotgun (WGS) entry which is preliminary data.</text>
</comment>
<comment type="similarity">
    <text evidence="2">Belongs to the bacterial solute-binding protein 5 family.</text>
</comment>
<dbReference type="Pfam" id="PF00496">
    <property type="entry name" value="SBP_bac_5"/>
    <property type="match status" value="1"/>
</dbReference>
<reference evidence="7" key="1">
    <citation type="submission" date="2022-01" db="EMBL/GenBank/DDBJ databases">
        <authorList>
            <person name="Jo J.-H."/>
            <person name="Im W.-T."/>
        </authorList>
    </citation>
    <scope>NUCLEOTIDE SEQUENCE</scope>
    <source>
        <strain evidence="7">I2-34</strain>
    </source>
</reference>
<keyword evidence="3" id="KW-0813">Transport</keyword>
<evidence type="ECO:0000256" key="1">
    <source>
        <dbReference type="ARBA" id="ARBA00004193"/>
    </source>
</evidence>
<comment type="subcellular location">
    <subcellularLocation>
        <location evidence="1">Cell membrane</location>
        <topology evidence="1">Lipid-anchor</topology>
    </subcellularLocation>
</comment>
<dbReference type="Proteomes" id="UP001165368">
    <property type="component" value="Unassembled WGS sequence"/>
</dbReference>
<dbReference type="PIRSF" id="PIRSF002741">
    <property type="entry name" value="MppA"/>
    <property type="match status" value="1"/>
</dbReference>